<dbReference type="InterPro" id="IPR016032">
    <property type="entry name" value="Sig_transdc_resp-reg_C-effctor"/>
</dbReference>
<proteinExistence type="predicted"/>
<evidence type="ECO:0000259" key="8">
    <source>
        <dbReference type="PROSITE" id="PS50043"/>
    </source>
</evidence>
<dbReference type="CDD" id="cd06170">
    <property type="entry name" value="LuxR_C_like"/>
    <property type="match status" value="1"/>
</dbReference>
<dbReference type="SUPFAM" id="SSF52172">
    <property type="entry name" value="CheY-like"/>
    <property type="match status" value="1"/>
</dbReference>
<evidence type="ECO:0000256" key="2">
    <source>
        <dbReference type="ARBA" id="ARBA00022553"/>
    </source>
</evidence>
<evidence type="ECO:0000256" key="5">
    <source>
        <dbReference type="ARBA" id="ARBA00023163"/>
    </source>
</evidence>
<evidence type="ECO:0000313" key="11">
    <source>
        <dbReference type="Proteomes" id="UP000008467"/>
    </source>
</evidence>
<dbReference type="PROSITE" id="PS00622">
    <property type="entry name" value="HTH_LUXR_1"/>
    <property type="match status" value="1"/>
</dbReference>
<evidence type="ECO:0000256" key="6">
    <source>
        <dbReference type="ARBA" id="ARBA00024867"/>
    </source>
</evidence>
<keyword evidence="3" id="KW-0805">Transcription regulation</keyword>
<dbReference type="PROSITE" id="PS50043">
    <property type="entry name" value="HTH_LUXR_2"/>
    <property type="match status" value="1"/>
</dbReference>
<dbReference type="HOGENOM" id="CLU_000445_90_10_9"/>
<evidence type="ECO:0000256" key="3">
    <source>
        <dbReference type="ARBA" id="ARBA00023015"/>
    </source>
</evidence>
<keyword evidence="5" id="KW-0804">Transcription</keyword>
<dbReference type="EMBL" id="CP002582">
    <property type="protein sequence ID" value="ADZ84832.1"/>
    <property type="molecule type" value="Genomic_DNA"/>
</dbReference>
<keyword evidence="2 7" id="KW-0597">Phosphoprotein</keyword>
<dbReference type="InterPro" id="IPR058245">
    <property type="entry name" value="NreC/VraR/RcsB-like_REC"/>
</dbReference>
<feature type="modified residue" description="4-aspartylphosphate" evidence="7">
    <location>
        <position position="54"/>
    </location>
</feature>
<evidence type="ECO:0000259" key="9">
    <source>
        <dbReference type="PROSITE" id="PS50110"/>
    </source>
</evidence>
<dbReference type="Gene3D" id="3.40.50.2300">
    <property type="match status" value="1"/>
</dbReference>
<evidence type="ECO:0000313" key="10">
    <source>
        <dbReference type="EMBL" id="ADZ84832.1"/>
    </source>
</evidence>
<evidence type="ECO:0000256" key="1">
    <source>
        <dbReference type="ARBA" id="ARBA00018672"/>
    </source>
</evidence>
<protein>
    <recommendedName>
        <fullName evidence="1">Stage 0 sporulation protein A homolog</fullName>
    </recommendedName>
</protein>
<dbReference type="AlphaFoldDB" id="F2JP93"/>
<dbReference type="InterPro" id="IPR039420">
    <property type="entry name" value="WalR-like"/>
</dbReference>
<dbReference type="PANTHER" id="PTHR43214:SF40">
    <property type="entry name" value="TRANSCRIPTIONAL REGULATORY PROTEIN LNRK"/>
    <property type="match status" value="1"/>
</dbReference>
<dbReference type="PRINTS" id="PR00038">
    <property type="entry name" value="HTHLUXR"/>
</dbReference>
<reference evidence="10 11" key="1">
    <citation type="journal article" date="2011" name="J. Bacteriol.">
        <title>Complete genome sequence of the cellulose-degrading bacterium Cellulosilyticum lentocellum.</title>
        <authorList>
            <consortium name="US DOE Joint Genome Institute"/>
            <person name="Miller D.A."/>
            <person name="Suen G."/>
            <person name="Bruce D."/>
            <person name="Copeland A."/>
            <person name="Cheng J.F."/>
            <person name="Detter C."/>
            <person name="Goodwin L.A."/>
            <person name="Han C.S."/>
            <person name="Hauser L.J."/>
            <person name="Land M.L."/>
            <person name="Lapidus A."/>
            <person name="Lucas S."/>
            <person name="Meincke L."/>
            <person name="Pitluck S."/>
            <person name="Tapia R."/>
            <person name="Teshima H."/>
            <person name="Woyke T."/>
            <person name="Fox B.G."/>
            <person name="Angert E.R."/>
            <person name="Currie C.R."/>
        </authorList>
    </citation>
    <scope>NUCLEOTIDE SEQUENCE [LARGE SCALE GENOMIC DNA]</scope>
    <source>
        <strain evidence="11">ATCC 49066 / DSM 5427 / NCIMB 11756 / RHM5</strain>
    </source>
</reference>
<dbReference type="Pfam" id="PF00072">
    <property type="entry name" value="Response_reg"/>
    <property type="match status" value="1"/>
</dbReference>
<organism evidence="10 11">
    <name type="scientific">Cellulosilyticum lentocellum (strain ATCC 49066 / DSM 5427 / NCIMB 11756 / RHM5)</name>
    <name type="common">Clostridium lentocellum</name>
    <dbReference type="NCBI Taxonomy" id="642492"/>
    <lineage>
        <taxon>Bacteria</taxon>
        <taxon>Bacillati</taxon>
        <taxon>Bacillota</taxon>
        <taxon>Clostridia</taxon>
        <taxon>Lachnospirales</taxon>
        <taxon>Cellulosilyticaceae</taxon>
        <taxon>Cellulosilyticum</taxon>
    </lineage>
</organism>
<dbReference type="PROSITE" id="PS50110">
    <property type="entry name" value="RESPONSE_REGULATORY"/>
    <property type="match status" value="1"/>
</dbReference>
<dbReference type="KEGG" id="cle:Clole_3137"/>
<gene>
    <name evidence="10" type="ordered locus">Clole_3137</name>
</gene>
<name>F2JP93_CELLD</name>
<feature type="domain" description="Response regulatory" evidence="9">
    <location>
        <begin position="3"/>
        <end position="119"/>
    </location>
</feature>
<dbReference type="SMART" id="SM00421">
    <property type="entry name" value="HTH_LUXR"/>
    <property type="match status" value="1"/>
</dbReference>
<dbReference type="GO" id="GO:0003677">
    <property type="term" value="F:DNA binding"/>
    <property type="evidence" value="ECO:0007669"/>
    <property type="project" value="UniProtKB-KW"/>
</dbReference>
<dbReference type="InterPro" id="IPR000792">
    <property type="entry name" value="Tscrpt_reg_LuxR_C"/>
</dbReference>
<dbReference type="InterPro" id="IPR011006">
    <property type="entry name" value="CheY-like_superfamily"/>
</dbReference>
<sequence length="210" mass="24256">MINIAIVDDQELMRDGLRRILSTYEELQVVATGKNGFEALEICKQHQLDVLLLDIRMPEMNGVETVKKLKEEKYRVKVVMLTTFEDEEYIVQAMAYGASGYLFKDMPYDQLAECVKEVHEGRFMMPQKVAEVLAKNIYAPEALKKRENPYDFTEREVQIAEMMKDGFTNKQIAKTLYISEGTVKNYVSNIYAKTQTENRVEAANLLKSIF</sequence>
<accession>F2JP93</accession>
<dbReference type="eggNOG" id="COG2197">
    <property type="taxonomic scope" value="Bacteria"/>
</dbReference>
<dbReference type="SUPFAM" id="SSF46894">
    <property type="entry name" value="C-terminal effector domain of the bipartite response regulators"/>
    <property type="match status" value="1"/>
</dbReference>
<dbReference type="GO" id="GO:0006355">
    <property type="term" value="P:regulation of DNA-templated transcription"/>
    <property type="evidence" value="ECO:0007669"/>
    <property type="project" value="InterPro"/>
</dbReference>
<dbReference type="PANTHER" id="PTHR43214">
    <property type="entry name" value="TWO-COMPONENT RESPONSE REGULATOR"/>
    <property type="match status" value="1"/>
</dbReference>
<dbReference type="InterPro" id="IPR001789">
    <property type="entry name" value="Sig_transdc_resp-reg_receiver"/>
</dbReference>
<keyword evidence="11" id="KW-1185">Reference proteome</keyword>
<dbReference type="RefSeq" id="WP_013658110.1">
    <property type="nucleotide sequence ID" value="NC_015275.1"/>
</dbReference>
<keyword evidence="4" id="KW-0238">DNA-binding</keyword>
<evidence type="ECO:0000256" key="4">
    <source>
        <dbReference type="ARBA" id="ARBA00023125"/>
    </source>
</evidence>
<dbReference type="STRING" id="642492.Clole_3137"/>
<dbReference type="GO" id="GO:0000160">
    <property type="term" value="P:phosphorelay signal transduction system"/>
    <property type="evidence" value="ECO:0007669"/>
    <property type="project" value="InterPro"/>
</dbReference>
<dbReference type="Proteomes" id="UP000008467">
    <property type="component" value="Chromosome"/>
</dbReference>
<feature type="domain" description="HTH luxR-type" evidence="8">
    <location>
        <begin position="145"/>
        <end position="210"/>
    </location>
</feature>
<dbReference type="CDD" id="cd17535">
    <property type="entry name" value="REC_NarL-like"/>
    <property type="match status" value="1"/>
</dbReference>
<dbReference type="SMART" id="SM00448">
    <property type="entry name" value="REC"/>
    <property type="match status" value="1"/>
</dbReference>
<dbReference type="Pfam" id="PF00196">
    <property type="entry name" value="GerE"/>
    <property type="match status" value="1"/>
</dbReference>
<comment type="function">
    <text evidence="6">May play the central regulatory role in sporulation. It may be an element of the effector pathway responsible for the activation of sporulation genes in response to nutritional stress. Spo0A may act in concert with spo0H (a sigma factor) to control the expression of some genes that are critical to the sporulation process.</text>
</comment>
<evidence type="ECO:0000256" key="7">
    <source>
        <dbReference type="PROSITE-ProRule" id="PRU00169"/>
    </source>
</evidence>